<dbReference type="SUPFAM" id="SSF48452">
    <property type="entry name" value="TPR-like"/>
    <property type="match status" value="1"/>
</dbReference>
<evidence type="ECO:0000256" key="11">
    <source>
        <dbReference type="SAM" id="SignalP"/>
    </source>
</evidence>
<evidence type="ECO:0000256" key="6">
    <source>
        <dbReference type="ARBA" id="ARBA00022777"/>
    </source>
</evidence>
<dbReference type="Proteomes" id="UP000746690">
    <property type="component" value="Unassembled WGS sequence"/>
</dbReference>
<keyword evidence="4" id="KW-0808">Transferase</keyword>
<comment type="caution">
    <text evidence="13">The sequence shown here is derived from an EMBL/GenBank/DDBJ whole genome shotgun (WGS) entry which is preliminary data.</text>
</comment>
<feature type="transmembrane region" description="Helical" evidence="10">
    <location>
        <begin position="459"/>
        <end position="479"/>
    </location>
</feature>
<name>A0ABX1S1V9_9FLAO</name>
<evidence type="ECO:0000259" key="12">
    <source>
        <dbReference type="SMART" id="SM00387"/>
    </source>
</evidence>
<dbReference type="CDD" id="cd16917">
    <property type="entry name" value="HATPase_UhpB-NarQ-NarX-like"/>
    <property type="match status" value="1"/>
</dbReference>
<dbReference type="Pfam" id="PF07730">
    <property type="entry name" value="HisKA_3"/>
    <property type="match status" value="1"/>
</dbReference>
<feature type="chain" id="PRO_5045618203" description="histidine kinase" evidence="11">
    <location>
        <begin position="21"/>
        <end position="718"/>
    </location>
</feature>
<evidence type="ECO:0000256" key="9">
    <source>
        <dbReference type="SAM" id="Coils"/>
    </source>
</evidence>
<dbReference type="InterPro" id="IPR003594">
    <property type="entry name" value="HATPase_dom"/>
</dbReference>
<gene>
    <name evidence="13" type="ORF">HHX25_16035</name>
</gene>
<evidence type="ECO:0000256" key="5">
    <source>
        <dbReference type="ARBA" id="ARBA00022741"/>
    </source>
</evidence>
<evidence type="ECO:0000256" key="2">
    <source>
        <dbReference type="ARBA" id="ARBA00012438"/>
    </source>
</evidence>
<keyword evidence="10" id="KW-1133">Transmembrane helix</keyword>
<feature type="coiled-coil region" evidence="9">
    <location>
        <begin position="353"/>
        <end position="451"/>
    </location>
</feature>
<evidence type="ECO:0000256" key="10">
    <source>
        <dbReference type="SAM" id="Phobius"/>
    </source>
</evidence>
<dbReference type="RefSeq" id="WP_169675612.1">
    <property type="nucleotide sequence ID" value="NZ_JABBHF010000010.1"/>
</dbReference>
<sequence>MLKSLYQLFLALLLFSTTIAAQVNDSNSSFKIDIAPEIEKKEKAEIYEAFEILNRGDKEAYTIGHKLRKKSRTHYARINAVLLLAHYFNNRQLADSSNFYVDEYMKLNTVGNDSLISRRKTAAYNLLAINYKEKGLTEESKKWHQKAIILAKKYNEEGNYFKHLHGLAVSYMDIGDLKQATQLFNECLTYKKNIEITMGSYINLGHIYSESKDFETSDFFLKKGLKIAEQEHYTSAITSTLMNLASNAQIQNKKNEALALYDRVIKIASINKFYKEKLMAEMNVGSILVNAKKYDTAEMIYTSALVNSIELGYLDQQLNIYENLKTIALNQSDYKKAYFFSSKYFTVKDSIGQLQKNEEINELEVKYQTLQKEKEISLLQAEKVNRDLEFANQREAFQNLELQRKIEKKESENDLLFIQNATEKTINENNLLKKNQEIKEAQFLIQQAETQRQRSIKNMVLYSFLIFLIPMIGLLYTYYLKLKAQNELNTKQEEVNEQKIASILKDQELKLVKASIKGQNSERARIAQELHDSIGGNLAGIKLRLNNLDNSSNFDSINLQIDDTYRQVRDLSHNLIPKKFRENNFCNVLREYLNNTLEGSSISSNMDAYPVEEIDLLDERLQAEIFKIIQELITNTIKHAKASIIDIQINLIDNVLGVIFEDNGIGFDIKKQTNGIGFKNMKNRLKKISGVLNIDSNPRIGTIISIEISNLKPTTYEV</sequence>
<feature type="signal peptide" evidence="11">
    <location>
        <begin position="1"/>
        <end position="20"/>
    </location>
</feature>
<evidence type="ECO:0000256" key="3">
    <source>
        <dbReference type="ARBA" id="ARBA00022553"/>
    </source>
</evidence>
<keyword evidence="8" id="KW-0902">Two-component regulatory system</keyword>
<dbReference type="InterPro" id="IPR050482">
    <property type="entry name" value="Sensor_HK_TwoCompSys"/>
</dbReference>
<dbReference type="PANTHER" id="PTHR24421">
    <property type="entry name" value="NITRATE/NITRITE SENSOR PROTEIN NARX-RELATED"/>
    <property type="match status" value="1"/>
</dbReference>
<protein>
    <recommendedName>
        <fullName evidence="2">histidine kinase</fullName>
        <ecNumber evidence="2">2.7.13.3</ecNumber>
    </recommendedName>
</protein>
<feature type="domain" description="Histidine kinase/HSP90-like ATPase" evidence="12">
    <location>
        <begin position="620"/>
        <end position="712"/>
    </location>
</feature>
<keyword evidence="10" id="KW-0812">Transmembrane</keyword>
<dbReference type="EMBL" id="JABBHF010000010">
    <property type="protein sequence ID" value="NMH89023.1"/>
    <property type="molecule type" value="Genomic_DNA"/>
</dbReference>
<keyword evidence="3" id="KW-0597">Phosphoprotein</keyword>
<dbReference type="PANTHER" id="PTHR24421:SF10">
    <property type="entry name" value="NITRATE_NITRITE SENSOR PROTEIN NARQ"/>
    <property type="match status" value="1"/>
</dbReference>
<evidence type="ECO:0000256" key="7">
    <source>
        <dbReference type="ARBA" id="ARBA00022840"/>
    </source>
</evidence>
<dbReference type="EC" id="2.7.13.3" evidence="2"/>
<keyword evidence="6 13" id="KW-0418">Kinase</keyword>
<keyword evidence="9" id="KW-0175">Coiled coil</keyword>
<dbReference type="Pfam" id="PF13374">
    <property type="entry name" value="TPR_10"/>
    <property type="match status" value="1"/>
</dbReference>
<evidence type="ECO:0000256" key="1">
    <source>
        <dbReference type="ARBA" id="ARBA00000085"/>
    </source>
</evidence>
<dbReference type="Gene3D" id="1.20.5.1930">
    <property type="match status" value="1"/>
</dbReference>
<keyword evidence="5" id="KW-0547">Nucleotide-binding</keyword>
<dbReference type="Gene3D" id="1.25.40.10">
    <property type="entry name" value="Tetratricopeptide repeat domain"/>
    <property type="match status" value="2"/>
</dbReference>
<dbReference type="SUPFAM" id="SSF55874">
    <property type="entry name" value="ATPase domain of HSP90 chaperone/DNA topoisomerase II/histidine kinase"/>
    <property type="match status" value="1"/>
</dbReference>
<dbReference type="InterPro" id="IPR019734">
    <property type="entry name" value="TPR_rpt"/>
</dbReference>
<evidence type="ECO:0000256" key="8">
    <source>
        <dbReference type="ARBA" id="ARBA00023012"/>
    </source>
</evidence>
<organism evidence="13 14">
    <name type="scientific">Flavivirga algicola</name>
    <dbReference type="NCBI Taxonomy" id="2729136"/>
    <lineage>
        <taxon>Bacteria</taxon>
        <taxon>Pseudomonadati</taxon>
        <taxon>Bacteroidota</taxon>
        <taxon>Flavobacteriia</taxon>
        <taxon>Flavobacteriales</taxon>
        <taxon>Flavobacteriaceae</taxon>
        <taxon>Flavivirga</taxon>
    </lineage>
</organism>
<dbReference type="Pfam" id="PF13181">
    <property type="entry name" value="TPR_8"/>
    <property type="match status" value="1"/>
</dbReference>
<dbReference type="InterPro" id="IPR011990">
    <property type="entry name" value="TPR-like_helical_dom_sf"/>
</dbReference>
<dbReference type="GO" id="GO:0016301">
    <property type="term" value="F:kinase activity"/>
    <property type="evidence" value="ECO:0007669"/>
    <property type="project" value="UniProtKB-KW"/>
</dbReference>
<dbReference type="Pfam" id="PF02518">
    <property type="entry name" value="HATPase_c"/>
    <property type="match status" value="1"/>
</dbReference>
<evidence type="ECO:0000313" key="13">
    <source>
        <dbReference type="EMBL" id="NMH89023.1"/>
    </source>
</evidence>
<accession>A0ABX1S1V9</accession>
<proteinExistence type="predicted"/>
<evidence type="ECO:0000256" key="4">
    <source>
        <dbReference type="ARBA" id="ARBA00022679"/>
    </source>
</evidence>
<keyword evidence="14" id="KW-1185">Reference proteome</keyword>
<evidence type="ECO:0000313" key="14">
    <source>
        <dbReference type="Proteomes" id="UP000746690"/>
    </source>
</evidence>
<dbReference type="SMART" id="SM00387">
    <property type="entry name" value="HATPase_c"/>
    <property type="match status" value="1"/>
</dbReference>
<comment type="catalytic activity">
    <reaction evidence="1">
        <text>ATP + protein L-histidine = ADP + protein N-phospho-L-histidine.</text>
        <dbReference type="EC" id="2.7.13.3"/>
    </reaction>
</comment>
<keyword evidence="10" id="KW-0472">Membrane</keyword>
<dbReference type="InterPro" id="IPR011712">
    <property type="entry name" value="Sig_transdc_His_kin_sub3_dim/P"/>
</dbReference>
<dbReference type="Gene3D" id="3.30.565.10">
    <property type="entry name" value="Histidine kinase-like ATPase, C-terminal domain"/>
    <property type="match status" value="1"/>
</dbReference>
<dbReference type="SMART" id="SM00028">
    <property type="entry name" value="TPR"/>
    <property type="match status" value="4"/>
</dbReference>
<keyword evidence="7" id="KW-0067">ATP-binding</keyword>
<dbReference type="InterPro" id="IPR036890">
    <property type="entry name" value="HATPase_C_sf"/>
</dbReference>
<keyword evidence="11" id="KW-0732">Signal</keyword>
<reference evidence="13 14" key="1">
    <citation type="submission" date="2020-04" db="EMBL/GenBank/DDBJ databases">
        <title>A Flavivirga sp. nov.</title>
        <authorList>
            <person name="Sun X."/>
        </authorList>
    </citation>
    <scope>NUCLEOTIDE SEQUENCE [LARGE SCALE GENOMIC DNA]</scope>
    <source>
        <strain evidence="13 14">Y03</strain>
    </source>
</reference>